<keyword evidence="3" id="KW-0862">Zinc</keyword>
<dbReference type="Pfam" id="PF15227">
    <property type="entry name" value="zf-C3HC4_4"/>
    <property type="match status" value="1"/>
</dbReference>
<dbReference type="Pfam" id="PF13765">
    <property type="entry name" value="PRY"/>
    <property type="match status" value="1"/>
</dbReference>
<dbReference type="PROSITE" id="PS50119">
    <property type="entry name" value="ZF_BBOX"/>
    <property type="match status" value="1"/>
</dbReference>
<dbReference type="InterPro" id="IPR001841">
    <property type="entry name" value="Znf_RING"/>
</dbReference>
<reference evidence="9" key="1">
    <citation type="submission" date="2025-08" db="UniProtKB">
        <authorList>
            <consortium name="Ensembl"/>
        </authorList>
    </citation>
    <scope>IDENTIFICATION</scope>
</reference>
<dbReference type="Ensembl" id="ENSPMGT00000003488.1">
    <property type="protein sequence ID" value="ENSPMGP00000003287.1"/>
    <property type="gene ID" value="ENSPMGG00000002848.1"/>
</dbReference>
<evidence type="ECO:0000313" key="10">
    <source>
        <dbReference type="Proteomes" id="UP000261520"/>
    </source>
</evidence>
<evidence type="ECO:0000256" key="2">
    <source>
        <dbReference type="ARBA" id="ARBA00022771"/>
    </source>
</evidence>
<dbReference type="Proteomes" id="UP000261520">
    <property type="component" value="Unplaced"/>
</dbReference>
<dbReference type="InterPro" id="IPR017907">
    <property type="entry name" value="Znf_RING_CS"/>
</dbReference>
<reference evidence="9" key="2">
    <citation type="submission" date="2025-09" db="UniProtKB">
        <authorList>
            <consortium name="Ensembl"/>
        </authorList>
    </citation>
    <scope>IDENTIFICATION</scope>
</reference>
<feature type="domain" description="B box-type" evidence="7">
    <location>
        <begin position="145"/>
        <end position="185"/>
    </location>
</feature>
<dbReference type="PROSITE" id="PS50188">
    <property type="entry name" value="B302_SPRY"/>
    <property type="match status" value="1"/>
</dbReference>
<keyword evidence="2 4" id="KW-0863">Zinc-finger</keyword>
<dbReference type="SMART" id="SM00184">
    <property type="entry name" value="RING"/>
    <property type="match status" value="1"/>
</dbReference>
<dbReference type="InterPro" id="IPR006574">
    <property type="entry name" value="PRY"/>
</dbReference>
<evidence type="ECO:0000259" key="8">
    <source>
        <dbReference type="PROSITE" id="PS50188"/>
    </source>
</evidence>
<evidence type="ECO:0000256" key="1">
    <source>
        <dbReference type="ARBA" id="ARBA00022723"/>
    </source>
</evidence>
<dbReference type="GO" id="GO:0005737">
    <property type="term" value="C:cytoplasm"/>
    <property type="evidence" value="ECO:0007669"/>
    <property type="project" value="UniProtKB-ARBA"/>
</dbReference>
<proteinExistence type="predicted"/>
<feature type="coiled-coil region" evidence="5">
    <location>
        <begin position="191"/>
        <end position="287"/>
    </location>
</feature>
<evidence type="ECO:0000259" key="7">
    <source>
        <dbReference type="PROSITE" id="PS50119"/>
    </source>
</evidence>
<keyword evidence="5" id="KW-0175">Coiled coil</keyword>
<dbReference type="InterPro" id="IPR051051">
    <property type="entry name" value="E3_ubiq-ligase_TRIM/RNF"/>
</dbReference>
<accession>A0A3B3ZFG1</accession>
<dbReference type="SUPFAM" id="SSF49899">
    <property type="entry name" value="Concanavalin A-like lectins/glucanases"/>
    <property type="match status" value="1"/>
</dbReference>
<dbReference type="AlphaFoldDB" id="A0A3B3ZFG1"/>
<dbReference type="PANTHER" id="PTHR25465">
    <property type="entry name" value="B-BOX DOMAIN CONTAINING"/>
    <property type="match status" value="1"/>
</dbReference>
<dbReference type="InterPro" id="IPR000315">
    <property type="entry name" value="Znf_B-box"/>
</dbReference>
<dbReference type="PROSITE" id="PS50089">
    <property type="entry name" value="ZF_RING_2"/>
    <property type="match status" value="1"/>
</dbReference>
<dbReference type="Gene3D" id="4.10.830.40">
    <property type="match status" value="1"/>
</dbReference>
<evidence type="ECO:0000313" key="9">
    <source>
        <dbReference type="Ensembl" id="ENSPMGP00000003287.1"/>
    </source>
</evidence>
<dbReference type="SUPFAM" id="SSF57845">
    <property type="entry name" value="B-box zinc-binding domain"/>
    <property type="match status" value="1"/>
</dbReference>
<feature type="domain" description="B30.2/SPRY" evidence="8">
    <location>
        <begin position="357"/>
        <end position="483"/>
    </location>
</feature>
<dbReference type="PANTHER" id="PTHR25465:SF5">
    <property type="entry name" value="E3 UBIQUITIN_ISG15 LIGASE TRIM25-RELATED"/>
    <property type="match status" value="1"/>
</dbReference>
<organism evidence="9 10">
    <name type="scientific">Periophthalmus magnuspinnatus</name>
    <dbReference type="NCBI Taxonomy" id="409849"/>
    <lineage>
        <taxon>Eukaryota</taxon>
        <taxon>Metazoa</taxon>
        <taxon>Chordata</taxon>
        <taxon>Craniata</taxon>
        <taxon>Vertebrata</taxon>
        <taxon>Euteleostomi</taxon>
        <taxon>Actinopterygii</taxon>
        <taxon>Neopterygii</taxon>
        <taxon>Teleostei</taxon>
        <taxon>Neoteleostei</taxon>
        <taxon>Acanthomorphata</taxon>
        <taxon>Gobiaria</taxon>
        <taxon>Gobiiformes</taxon>
        <taxon>Gobioidei</taxon>
        <taxon>Gobiidae</taxon>
        <taxon>Oxudercinae</taxon>
        <taxon>Periophthalmus</taxon>
    </lineage>
</organism>
<dbReference type="InterPro" id="IPR001870">
    <property type="entry name" value="B30.2/SPRY"/>
</dbReference>
<evidence type="ECO:0000256" key="5">
    <source>
        <dbReference type="SAM" id="Coils"/>
    </source>
</evidence>
<dbReference type="SUPFAM" id="SSF57850">
    <property type="entry name" value="RING/U-box"/>
    <property type="match status" value="1"/>
</dbReference>
<dbReference type="GO" id="GO:0008270">
    <property type="term" value="F:zinc ion binding"/>
    <property type="evidence" value="ECO:0007669"/>
    <property type="project" value="UniProtKB-KW"/>
</dbReference>
<dbReference type="Gene3D" id="3.30.40.10">
    <property type="entry name" value="Zinc/RING finger domain, C3HC4 (zinc finger)"/>
    <property type="match status" value="1"/>
</dbReference>
<evidence type="ECO:0000259" key="6">
    <source>
        <dbReference type="PROSITE" id="PS50089"/>
    </source>
</evidence>
<sequence>MAQQGSLTDLEELSCFICSGLLKEPVDILCGHSFCMSCMSKHWDQESREEKLYSCPTCKSKFSKPRLVKNITLASLVEQHKKIAVVHQVDTEVQGVACDMCTERKRRASKSCLQCLVSYCEEHLQPHYGVPALKRHKLMEPIENLQENICSQHNQVESVFCQTCQKCICNLCQLDEHTGHNTVPADITKRQTELQTKQHTAQQRVRALEKNIDLLNQELRAINQSADKVVSETENKLRKLIEQKSRNLTEKIKKQQQLEVSRVQGLLKKLQEELAVERERNAELKEVATIKSYTEFLQRCSSVSAKWTHHNPPNIPVIPDRPSPLMYFEQVSMAVSELNRTCIKDFKKLVQAVTEVDVLLPPNPQSNEEFLHYSFQLTLNPNTANKTLVLSEKNTKVSSMKEEQHYPPHPDRFMDKAQVLSMNPLPPRCYWEVEWTGLSFYVGVAYRDIKREGPKSAFGSNDNCWVLDCLAESVYQVYMTFQM</sequence>
<dbReference type="STRING" id="409849.ENSPMGP00000003287"/>
<dbReference type="CDD" id="cd19769">
    <property type="entry name" value="Bbox2_TRIM16-like"/>
    <property type="match status" value="1"/>
</dbReference>
<dbReference type="PROSITE" id="PS00518">
    <property type="entry name" value="ZF_RING_1"/>
    <property type="match status" value="1"/>
</dbReference>
<evidence type="ECO:0000256" key="4">
    <source>
        <dbReference type="PROSITE-ProRule" id="PRU00024"/>
    </source>
</evidence>
<dbReference type="Pfam" id="PF00643">
    <property type="entry name" value="zf-B_box"/>
    <property type="match status" value="1"/>
</dbReference>
<dbReference type="SMART" id="SM00589">
    <property type="entry name" value="PRY"/>
    <property type="match status" value="1"/>
</dbReference>
<dbReference type="Pfam" id="PF25600">
    <property type="entry name" value="TRIM_CC"/>
    <property type="match status" value="1"/>
</dbReference>
<dbReference type="InterPro" id="IPR043136">
    <property type="entry name" value="B30.2/SPRY_sf"/>
</dbReference>
<name>A0A3B3ZFG1_9GOBI</name>
<evidence type="ECO:0000256" key="3">
    <source>
        <dbReference type="ARBA" id="ARBA00022833"/>
    </source>
</evidence>
<protein>
    <submittedName>
        <fullName evidence="9">Uncharacterized protein</fullName>
    </submittedName>
</protein>
<feature type="domain" description="RING-type" evidence="6">
    <location>
        <begin position="15"/>
        <end position="59"/>
    </location>
</feature>
<dbReference type="SMART" id="SM00336">
    <property type="entry name" value="BBOX"/>
    <property type="match status" value="1"/>
</dbReference>
<dbReference type="InterPro" id="IPR013320">
    <property type="entry name" value="ConA-like_dom_sf"/>
</dbReference>
<dbReference type="Gene3D" id="2.60.120.920">
    <property type="match status" value="1"/>
</dbReference>
<dbReference type="InterPro" id="IPR058030">
    <property type="entry name" value="TRIM8/14/16/25/29/45/65_CC"/>
</dbReference>
<dbReference type="Gene3D" id="3.30.160.60">
    <property type="entry name" value="Classic Zinc Finger"/>
    <property type="match status" value="1"/>
</dbReference>
<dbReference type="InterPro" id="IPR013083">
    <property type="entry name" value="Znf_RING/FYVE/PHD"/>
</dbReference>
<keyword evidence="10" id="KW-1185">Reference proteome</keyword>
<keyword evidence="1" id="KW-0479">Metal-binding</keyword>